<feature type="binding site" evidence="4">
    <location>
        <begin position="91"/>
        <end position="96"/>
    </location>
    <ligand>
        <name>acetyl-CoA</name>
        <dbReference type="ChEBI" id="CHEBI:57288"/>
    </ligand>
</feature>
<evidence type="ECO:0000256" key="1">
    <source>
        <dbReference type="ARBA" id="ARBA00009213"/>
    </source>
</evidence>
<gene>
    <name evidence="6" type="ORF">ACFYZM_32015</name>
</gene>
<sequence length="430" mass="46193">MNLDVRTITEDDLPNWVRARRTGYVLPPTPGRTELAFRRELMDLSRAQGAFDAGRCVATYRSFTQRISVPGGASVTANAVSNVSVSATHRRRGLLSRMIDRDLREAAERGDAAATLIAAEYPIYGRFGFGPATRVTEWEVDVARSGVDPRHAGPGDGGRVDYVDVSELRELGPALYERVRAVRHGLVDRTDVWWRRNTGALPMDDAPWTEPFAVVHRSAEGTVDGLLVFTADDRWEAKLPHQTATVLDLVAVSPAAERALWLFLLSVDWITSVRTGYRAPDDLLPDLLPDPRAARVVMDADLLWLRPLDVPALLRSRTYAVAGSLVLDVTDPAGPGGSSGSVGGGLSGSSGPAAGRFLLDAGPDGATCTRTTRPADLTLPAAALGSLFLGGESAVRLAALGRVTEERPGAAGRADALLRTGRRPWCADIF</sequence>
<evidence type="ECO:0000256" key="2">
    <source>
        <dbReference type="ARBA" id="ARBA00022679"/>
    </source>
</evidence>
<feature type="domain" description="N-acetyltransferase" evidence="5">
    <location>
        <begin position="3"/>
        <end position="154"/>
    </location>
</feature>
<dbReference type="Pfam" id="PF17668">
    <property type="entry name" value="Acetyltransf_17"/>
    <property type="match status" value="1"/>
</dbReference>
<evidence type="ECO:0000256" key="4">
    <source>
        <dbReference type="HAMAP-Rule" id="MF_01812"/>
    </source>
</evidence>
<protein>
    <submittedName>
        <fullName evidence="6">GNAT family N-acetyltransferase</fullName>
    </submittedName>
</protein>
<dbReference type="Gene3D" id="3.40.630.30">
    <property type="match status" value="2"/>
</dbReference>
<dbReference type="Pfam" id="PF13527">
    <property type="entry name" value="Acetyltransf_9"/>
    <property type="match status" value="1"/>
</dbReference>
<dbReference type="PANTHER" id="PTHR37817">
    <property type="entry name" value="N-ACETYLTRANSFERASE EIS"/>
    <property type="match status" value="1"/>
</dbReference>
<feature type="binding site" evidence="4">
    <location>
        <begin position="83"/>
        <end position="85"/>
    </location>
    <ligand>
        <name>acetyl-CoA</name>
        <dbReference type="ChEBI" id="CHEBI:57288"/>
    </ligand>
</feature>
<keyword evidence="3 4" id="KW-0012">Acyltransferase</keyword>
<name>A0ABW6U7S9_9ACTN</name>
<dbReference type="InterPro" id="IPR051554">
    <property type="entry name" value="Acetyltransferase_Eis"/>
</dbReference>
<accession>A0ABW6U7S9</accession>
<evidence type="ECO:0000313" key="7">
    <source>
        <dbReference type="Proteomes" id="UP001602123"/>
    </source>
</evidence>
<comment type="similarity">
    <text evidence="1 4">Belongs to the acetyltransferase Eis family.</text>
</comment>
<dbReference type="PROSITE" id="PS51186">
    <property type="entry name" value="GNAT"/>
    <property type="match status" value="1"/>
</dbReference>
<keyword evidence="2 4" id="KW-0808">Transferase</keyword>
<dbReference type="InterPro" id="IPR000182">
    <property type="entry name" value="GNAT_dom"/>
</dbReference>
<dbReference type="InterPro" id="IPR025559">
    <property type="entry name" value="Eis_dom"/>
</dbReference>
<proteinExistence type="inferred from homology"/>
<dbReference type="PANTHER" id="PTHR37817:SF1">
    <property type="entry name" value="N-ACETYLTRANSFERASE EIS"/>
    <property type="match status" value="1"/>
</dbReference>
<comment type="caution">
    <text evidence="4">Lacks conserved residue(s) required for the propagation of feature annotation.</text>
</comment>
<dbReference type="EMBL" id="JBIAUT010000017">
    <property type="protein sequence ID" value="MFF4220875.1"/>
    <property type="molecule type" value="Genomic_DNA"/>
</dbReference>
<evidence type="ECO:0000259" key="5">
    <source>
        <dbReference type="PROSITE" id="PS51186"/>
    </source>
</evidence>
<dbReference type="InterPro" id="IPR036527">
    <property type="entry name" value="SCP2_sterol-bd_dom_sf"/>
</dbReference>
<dbReference type="SUPFAM" id="SSF55718">
    <property type="entry name" value="SCP-like"/>
    <property type="match status" value="1"/>
</dbReference>
<dbReference type="Proteomes" id="UP001602123">
    <property type="component" value="Unassembled WGS sequence"/>
</dbReference>
<dbReference type="Pfam" id="PF13530">
    <property type="entry name" value="SCP2_2"/>
    <property type="match status" value="1"/>
</dbReference>
<reference evidence="6 7" key="1">
    <citation type="submission" date="2024-10" db="EMBL/GenBank/DDBJ databases">
        <title>The Natural Products Discovery Center: Release of the First 8490 Sequenced Strains for Exploring Actinobacteria Biosynthetic Diversity.</title>
        <authorList>
            <person name="Kalkreuter E."/>
            <person name="Kautsar S.A."/>
            <person name="Yang D."/>
            <person name="Bader C.D."/>
            <person name="Teijaro C.N."/>
            <person name="Fluegel L."/>
            <person name="Davis C.M."/>
            <person name="Simpson J.R."/>
            <person name="Lauterbach L."/>
            <person name="Steele A.D."/>
            <person name="Gui C."/>
            <person name="Meng S."/>
            <person name="Li G."/>
            <person name="Viehrig K."/>
            <person name="Ye F."/>
            <person name="Su P."/>
            <person name="Kiefer A.F."/>
            <person name="Nichols A."/>
            <person name="Cepeda A.J."/>
            <person name="Yan W."/>
            <person name="Fan B."/>
            <person name="Jiang Y."/>
            <person name="Adhikari A."/>
            <person name="Zheng C.-J."/>
            <person name="Schuster L."/>
            <person name="Cowan T.M."/>
            <person name="Smanski M.J."/>
            <person name="Chevrette M.G."/>
            <person name="De Carvalho L.P.S."/>
            <person name="Shen B."/>
        </authorList>
    </citation>
    <scope>NUCLEOTIDE SEQUENCE [LARGE SCALE GENOMIC DNA]</scope>
    <source>
        <strain evidence="6 7">NPDC001650</strain>
    </source>
</reference>
<evidence type="ECO:0000313" key="6">
    <source>
        <dbReference type="EMBL" id="MFF4220875.1"/>
    </source>
</evidence>
<dbReference type="InterPro" id="IPR016181">
    <property type="entry name" value="Acyl_CoA_acyltransferase"/>
</dbReference>
<dbReference type="SUPFAM" id="SSF55729">
    <property type="entry name" value="Acyl-CoA N-acyltransferases (Nat)"/>
    <property type="match status" value="1"/>
</dbReference>
<feature type="active site" description="Proton acceptor; via carboxylate" evidence="4">
    <location>
        <position position="430"/>
    </location>
</feature>
<feature type="active site" description="Proton donor" evidence="4">
    <location>
        <position position="124"/>
    </location>
</feature>
<comment type="caution">
    <text evidence="6">The sequence shown here is derived from an EMBL/GenBank/DDBJ whole genome shotgun (WGS) entry which is preliminary data.</text>
</comment>
<keyword evidence="7" id="KW-1185">Reference proteome</keyword>
<evidence type="ECO:0000256" key="3">
    <source>
        <dbReference type="ARBA" id="ARBA00023315"/>
    </source>
</evidence>
<dbReference type="Gene3D" id="3.30.1050.10">
    <property type="entry name" value="SCP2 sterol-binding domain"/>
    <property type="match status" value="1"/>
</dbReference>
<dbReference type="RefSeq" id="WP_388633874.1">
    <property type="nucleotide sequence ID" value="NZ_JBIAUT010000017.1"/>
</dbReference>
<dbReference type="HAMAP" id="MF_01812">
    <property type="entry name" value="Eis"/>
    <property type="match status" value="1"/>
</dbReference>
<dbReference type="InterPro" id="IPR041380">
    <property type="entry name" value="Acetyltransf_17"/>
</dbReference>
<organism evidence="6 7">
    <name type="scientific">Streptomyces nondiastaticus</name>
    <dbReference type="NCBI Taxonomy" id="3154512"/>
    <lineage>
        <taxon>Bacteria</taxon>
        <taxon>Bacillati</taxon>
        <taxon>Actinomycetota</taxon>
        <taxon>Actinomycetes</taxon>
        <taxon>Kitasatosporales</taxon>
        <taxon>Streptomycetaceae</taxon>
        <taxon>Streptomyces</taxon>
    </lineage>
</organism>
<comment type="subunit">
    <text evidence="4">Homohexamer; trimer of dimers.</text>
</comment>
<dbReference type="InterPro" id="IPR022902">
    <property type="entry name" value="NAcTrfase_Eis"/>
</dbReference>